<dbReference type="AlphaFoldDB" id="A0A0E9WFR2"/>
<dbReference type="EMBL" id="GBXM01020172">
    <property type="protein sequence ID" value="JAH88405.1"/>
    <property type="molecule type" value="Transcribed_RNA"/>
</dbReference>
<evidence type="ECO:0000256" key="1">
    <source>
        <dbReference type="SAM" id="Phobius"/>
    </source>
</evidence>
<evidence type="ECO:0000313" key="2">
    <source>
        <dbReference type="EMBL" id="JAH88405.1"/>
    </source>
</evidence>
<accession>A0A0E9WFR2</accession>
<keyword evidence="1" id="KW-0472">Membrane</keyword>
<proteinExistence type="predicted"/>
<name>A0A0E9WFR2_ANGAN</name>
<keyword evidence="1" id="KW-0812">Transmembrane</keyword>
<keyword evidence="1" id="KW-1133">Transmembrane helix</keyword>
<feature type="transmembrane region" description="Helical" evidence="1">
    <location>
        <begin position="32"/>
        <end position="57"/>
    </location>
</feature>
<reference evidence="2" key="2">
    <citation type="journal article" date="2015" name="Fish Shellfish Immunol.">
        <title>Early steps in the European eel (Anguilla anguilla)-Vibrio vulnificus interaction in the gills: Role of the RtxA13 toxin.</title>
        <authorList>
            <person name="Callol A."/>
            <person name="Pajuelo D."/>
            <person name="Ebbesson L."/>
            <person name="Teles M."/>
            <person name="MacKenzie S."/>
            <person name="Amaro C."/>
        </authorList>
    </citation>
    <scope>NUCLEOTIDE SEQUENCE</scope>
</reference>
<organism evidence="2">
    <name type="scientific">Anguilla anguilla</name>
    <name type="common">European freshwater eel</name>
    <name type="synonym">Muraena anguilla</name>
    <dbReference type="NCBI Taxonomy" id="7936"/>
    <lineage>
        <taxon>Eukaryota</taxon>
        <taxon>Metazoa</taxon>
        <taxon>Chordata</taxon>
        <taxon>Craniata</taxon>
        <taxon>Vertebrata</taxon>
        <taxon>Euteleostomi</taxon>
        <taxon>Actinopterygii</taxon>
        <taxon>Neopterygii</taxon>
        <taxon>Teleostei</taxon>
        <taxon>Anguilliformes</taxon>
        <taxon>Anguillidae</taxon>
        <taxon>Anguilla</taxon>
    </lineage>
</organism>
<protein>
    <submittedName>
        <fullName evidence="2">Uncharacterized protein</fullName>
    </submittedName>
</protein>
<reference evidence="2" key="1">
    <citation type="submission" date="2014-11" db="EMBL/GenBank/DDBJ databases">
        <authorList>
            <person name="Amaro Gonzalez C."/>
        </authorList>
    </citation>
    <scope>NUCLEOTIDE SEQUENCE</scope>
</reference>
<sequence length="62" mass="7174">MMLYFHGQGNRTYKITIRVPPVPVLLEKSNTFMFMIIPQCVLSLFLLWIYCAGAIIIQVQVI</sequence>